<reference evidence="1 2" key="1">
    <citation type="journal article" date="2014" name="Am. J. Bot.">
        <title>Genome assembly and annotation for red clover (Trifolium pratense; Fabaceae).</title>
        <authorList>
            <person name="Istvanek J."/>
            <person name="Jaros M."/>
            <person name="Krenek A."/>
            <person name="Repkova J."/>
        </authorList>
    </citation>
    <scope>NUCLEOTIDE SEQUENCE [LARGE SCALE GENOMIC DNA]</scope>
    <source>
        <strain evidence="2">cv. Tatra</strain>
        <tissue evidence="1">Young leaves</tissue>
    </source>
</reference>
<name>A0A2K3MAT6_TRIPR</name>
<evidence type="ECO:0000313" key="1">
    <source>
        <dbReference type="EMBL" id="PNX87896.1"/>
    </source>
</evidence>
<dbReference type="Proteomes" id="UP000236291">
    <property type="component" value="Unassembled WGS sequence"/>
</dbReference>
<reference evidence="1 2" key="2">
    <citation type="journal article" date="2017" name="Front. Plant Sci.">
        <title>Gene Classification and Mining of Molecular Markers Useful in Red Clover (Trifolium pratense) Breeding.</title>
        <authorList>
            <person name="Istvanek J."/>
            <person name="Dluhosova J."/>
            <person name="Dluhos P."/>
            <person name="Patkova L."/>
            <person name="Nedelnik J."/>
            <person name="Repkova J."/>
        </authorList>
    </citation>
    <scope>NUCLEOTIDE SEQUENCE [LARGE SCALE GENOMIC DNA]</scope>
    <source>
        <strain evidence="2">cv. Tatra</strain>
        <tissue evidence="1">Young leaves</tissue>
    </source>
</reference>
<proteinExistence type="predicted"/>
<evidence type="ECO:0000313" key="2">
    <source>
        <dbReference type="Proteomes" id="UP000236291"/>
    </source>
</evidence>
<comment type="caution">
    <text evidence="1">The sequence shown here is derived from an EMBL/GenBank/DDBJ whole genome shotgun (WGS) entry which is preliminary data.</text>
</comment>
<gene>
    <name evidence="1" type="ORF">L195_g043996</name>
</gene>
<dbReference type="EMBL" id="ASHM01055053">
    <property type="protein sequence ID" value="PNX87896.1"/>
    <property type="molecule type" value="Genomic_DNA"/>
</dbReference>
<protein>
    <submittedName>
        <fullName evidence="1">Uncharacterized protein</fullName>
    </submittedName>
</protein>
<organism evidence="1 2">
    <name type="scientific">Trifolium pratense</name>
    <name type="common">Red clover</name>
    <dbReference type="NCBI Taxonomy" id="57577"/>
    <lineage>
        <taxon>Eukaryota</taxon>
        <taxon>Viridiplantae</taxon>
        <taxon>Streptophyta</taxon>
        <taxon>Embryophyta</taxon>
        <taxon>Tracheophyta</taxon>
        <taxon>Spermatophyta</taxon>
        <taxon>Magnoliopsida</taxon>
        <taxon>eudicotyledons</taxon>
        <taxon>Gunneridae</taxon>
        <taxon>Pentapetalae</taxon>
        <taxon>rosids</taxon>
        <taxon>fabids</taxon>
        <taxon>Fabales</taxon>
        <taxon>Fabaceae</taxon>
        <taxon>Papilionoideae</taxon>
        <taxon>50 kb inversion clade</taxon>
        <taxon>NPAAA clade</taxon>
        <taxon>Hologalegina</taxon>
        <taxon>IRL clade</taxon>
        <taxon>Trifolieae</taxon>
        <taxon>Trifolium</taxon>
    </lineage>
</organism>
<dbReference type="AlphaFoldDB" id="A0A2K3MAT6"/>
<sequence length="103" mass="11535">MFQENPQVFPRIFLRILPDRFPADSFVSGNSAGIPNDLPANFGTHVPTDFTTSENSADGREAPWISSSWIDTLILQFKGNNSRLILTPTSLSLMQFIYRSNLS</sequence>
<accession>A0A2K3MAT6</accession>